<dbReference type="EMBL" id="GGEC01062967">
    <property type="protein sequence ID" value="MBX43451.1"/>
    <property type="molecule type" value="Transcribed_RNA"/>
</dbReference>
<protein>
    <submittedName>
        <fullName evidence="2">Uncharacterized protein</fullName>
    </submittedName>
</protein>
<dbReference type="AlphaFoldDB" id="A0A2P2NLT1"/>
<reference evidence="2" key="1">
    <citation type="submission" date="2018-02" db="EMBL/GenBank/DDBJ databases">
        <title>Rhizophora mucronata_Transcriptome.</title>
        <authorList>
            <person name="Meera S.P."/>
            <person name="Sreeshan A."/>
            <person name="Augustine A."/>
        </authorList>
    </citation>
    <scope>NUCLEOTIDE SEQUENCE</scope>
    <source>
        <tissue evidence="2">Leaf</tissue>
    </source>
</reference>
<organism evidence="2">
    <name type="scientific">Rhizophora mucronata</name>
    <name type="common">Asiatic mangrove</name>
    <dbReference type="NCBI Taxonomy" id="61149"/>
    <lineage>
        <taxon>Eukaryota</taxon>
        <taxon>Viridiplantae</taxon>
        <taxon>Streptophyta</taxon>
        <taxon>Embryophyta</taxon>
        <taxon>Tracheophyta</taxon>
        <taxon>Spermatophyta</taxon>
        <taxon>Magnoliopsida</taxon>
        <taxon>eudicotyledons</taxon>
        <taxon>Gunneridae</taxon>
        <taxon>Pentapetalae</taxon>
        <taxon>rosids</taxon>
        <taxon>fabids</taxon>
        <taxon>Malpighiales</taxon>
        <taxon>Rhizophoraceae</taxon>
        <taxon>Rhizophora</taxon>
    </lineage>
</organism>
<sequence>MNRATSPATSMPPESYEVFSSQPQFQDTWISAVQSRPGAGG</sequence>
<feature type="region of interest" description="Disordered" evidence="1">
    <location>
        <begin position="1"/>
        <end position="23"/>
    </location>
</feature>
<evidence type="ECO:0000256" key="1">
    <source>
        <dbReference type="SAM" id="MobiDB-lite"/>
    </source>
</evidence>
<evidence type="ECO:0000313" key="2">
    <source>
        <dbReference type="EMBL" id="MBX43451.1"/>
    </source>
</evidence>
<name>A0A2P2NLT1_RHIMU</name>
<accession>A0A2P2NLT1</accession>
<proteinExistence type="predicted"/>